<dbReference type="Proteomes" id="UP001629113">
    <property type="component" value="Unassembled WGS sequence"/>
</dbReference>
<keyword evidence="3" id="KW-1185">Reference proteome</keyword>
<organism evidence="2 3">
    <name type="scientific">Phlyctema vagabunda</name>
    <dbReference type="NCBI Taxonomy" id="108571"/>
    <lineage>
        <taxon>Eukaryota</taxon>
        <taxon>Fungi</taxon>
        <taxon>Dikarya</taxon>
        <taxon>Ascomycota</taxon>
        <taxon>Pezizomycotina</taxon>
        <taxon>Leotiomycetes</taxon>
        <taxon>Helotiales</taxon>
        <taxon>Dermateaceae</taxon>
        <taxon>Phlyctema</taxon>
    </lineage>
</organism>
<gene>
    <name evidence="2" type="ORF">PVAG01_07311</name>
</gene>
<dbReference type="Gene3D" id="1.10.510.10">
    <property type="entry name" value="Transferase(Phosphotransferase) domain 1"/>
    <property type="match status" value="1"/>
</dbReference>
<comment type="caution">
    <text evidence="2">The sequence shown here is derived from an EMBL/GenBank/DDBJ whole genome shotgun (WGS) entry which is preliminary data.</text>
</comment>
<dbReference type="SUPFAM" id="SSF56112">
    <property type="entry name" value="Protein kinase-like (PK-like)"/>
    <property type="match status" value="1"/>
</dbReference>
<proteinExistence type="predicted"/>
<dbReference type="InterPro" id="IPR011009">
    <property type="entry name" value="Kinase-like_dom_sf"/>
</dbReference>
<feature type="compositionally biased region" description="Low complexity" evidence="1">
    <location>
        <begin position="319"/>
        <end position="330"/>
    </location>
</feature>
<reference evidence="2 3" key="1">
    <citation type="submission" date="2024-06" db="EMBL/GenBank/DDBJ databases">
        <title>Complete genome of Phlyctema vagabunda strain 19-DSS-EL-015.</title>
        <authorList>
            <person name="Fiorenzani C."/>
        </authorList>
    </citation>
    <scope>NUCLEOTIDE SEQUENCE [LARGE SCALE GENOMIC DNA]</scope>
    <source>
        <strain evidence="2 3">19-DSS-EL-015</strain>
    </source>
</reference>
<evidence type="ECO:0000313" key="3">
    <source>
        <dbReference type="Proteomes" id="UP001629113"/>
    </source>
</evidence>
<evidence type="ECO:0000256" key="1">
    <source>
        <dbReference type="SAM" id="MobiDB-lite"/>
    </source>
</evidence>
<accession>A0ABR4PC29</accession>
<evidence type="ECO:0000313" key="2">
    <source>
        <dbReference type="EMBL" id="KAL3420866.1"/>
    </source>
</evidence>
<sequence>MDDFITSQNAGKLTTNGVHEVRWLTGHPSTNVLGDRFYGMASVIFPTLEPEGILDNGTWCLGCRANFLNYQQTRVLDAETRLLVSGTDPYFPLHDLEYRARSKIAFIEHIRVCKGAKDLIRGLEHGVLATKDFILDTKEFSRMELSRTSNKTLVSELSFEALPAVETTWHFKTIDVLSLQQVKRHRSGVHEVLLSGLPAICKIACFGWQIPKIEHETYTYSIIEQYREPGDPITTPLFLGHVAENGRVIGMLLEKLEVDFASMEDLPACRQALENFHRMKMVHGDVNRYNFIVNRSMTPSHVRLVDFEHAEPYEESKALSELQSLSSELGETGGRGGSVAKARDD</sequence>
<feature type="region of interest" description="Disordered" evidence="1">
    <location>
        <begin position="317"/>
        <end position="345"/>
    </location>
</feature>
<name>A0ABR4PC29_9HELO</name>
<dbReference type="EMBL" id="JBFCZG010000006">
    <property type="protein sequence ID" value="KAL3420866.1"/>
    <property type="molecule type" value="Genomic_DNA"/>
</dbReference>
<protein>
    <submittedName>
        <fullName evidence="2">Alpha-galactosidase A</fullName>
    </submittedName>
</protein>